<dbReference type="PANTHER" id="PTHR47637">
    <property type="entry name" value="CHAPERONE SURA"/>
    <property type="match status" value="1"/>
</dbReference>
<evidence type="ECO:0000256" key="1">
    <source>
        <dbReference type="ARBA" id="ARBA00022729"/>
    </source>
</evidence>
<feature type="region of interest" description="Disordered" evidence="2">
    <location>
        <begin position="1"/>
        <end position="22"/>
    </location>
</feature>
<dbReference type="Pfam" id="PF13624">
    <property type="entry name" value="SurA_N_3"/>
    <property type="match status" value="1"/>
</dbReference>
<feature type="transmembrane region" description="Helical" evidence="3">
    <location>
        <begin position="54"/>
        <end position="71"/>
    </location>
</feature>
<accession>A0A0G0XCW7</accession>
<sequence length="241" mass="27594">MENNNDQTNNESAEDTIEEPFEETVDEIEEEVVKETHTPSRATVKISKRTLKKYIIITLVAAILATAGYYLKSYFIAATVNGKPISRVQVIKELEKQGGKQTLDSEITKTLILQEAVKSNVDVSQETLDQQIKEIETSLTTQGQTLESALELQGMTRENLYEQLKLQKIIEVMLQDRTAVTDAEIDAYIQENKDFLPKEATQEEIVTDVREQLKQQKFATEFQSWVTELKENAKINYYTNY</sequence>
<evidence type="ECO:0000256" key="2">
    <source>
        <dbReference type="SAM" id="MobiDB-lite"/>
    </source>
</evidence>
<dbReference type="EMBL" id="LCCA01000002">
    <property type="protein sequence ID" value="KKS22794.1"/>
    <property type="molecule type" value="Genomic_DNA"/>
</dbReference>
<keyword evidence="3" id="KW-0812">Transmembrane</keyword>
<keyword evidence="3" id="KW-0472">Membrane</keyword>
<dbReference type="PANTHER" id="PTHR47637:SF1">
    <property type="entry name" value="CHAPERONE SURA"/>
    <property type="match status" value="1"/>
</dbReference>
<proteinExistence type="predicted"/>
<evidence type="ECO:0000256" key="3">
    <source>
        <dbReference type="SAM" id="Phobius"/>
    </source>
</evidence>
<protein>
    <submittedName>
        <fullName evidence="4">Foldase protein PrsA</fullName>
    </submittedName>
</protein>
<dbReference type="STRING" id="1619103.UU80_C0002G0026"/>
<evidence type="ECO:0000313" key="5">
    <source>
        <dbReference type="Proteomes" id="UP000034920"/>
    </source>
</evidence>
<keyword evidence="1" id="KW-0732">Signal</keyword>
<organism evidence="4 5">
    <name type="scientific">candidate division WWE3 bacterium GW2011_GWA1_41_8</name>
    <dbReference type="NCBI Taxonomy" id="1619103"/>
    <lineage>
        <taxon>Bacteria</taxon>
        <taxon>Katanobacteria</taxon>
    </lineage>
</organism>
<evidence type="ECO:0000313" key="4">
    <source>
        <dbReference type="EMBL" id="KKS22794.1"/>
    </source>
</evidence>
<dbReference type="Proteomes" id="UP000034920">
    <property type="component" value="Unassembled WGS sequence"/>
</dbReference>
<reference evidence="4 5" key="1">
    <citation type="journal article" date="2015" name="Nature">
        <title>rRNA introns, odd ribosomes, and small enigmatic genomes across a large radiation of phyla.</title>
        <authorList>
            <person name="Brown C.T."/>
            <person name="Hug L.A."/>
            <person name="Thomas B.C."/>
            <person name="Sharon I."/>
            <person name="Castelle C.J."/>
            <person name="Singh A."/>
            <person name="Wilkins M.J."/>
            <person name="Williams K.H."/>
            <person name="Banfield J.F."/>
        </authorList>
    </citation>
    <scope>NUCLEOTIDE SEQUENCE [LARGE SCALE GENOMIC DNA]</scope>
</reference>
<gene>
    <name evidence="4" type="ORF">UU80_C0002G0026</name>
</gene>
<feature type="compositionally biased region" description="Acidic residues" evidence="2">
    <location>
        <begin position="12"/>
        <end position="22"/>
    </location>
</feature>
<dbReference type="InterPro" id="IPR050280">
    <property type="entry name" value="OMP_Chaperone_SurA"/>
</dbReference>
<dbReference type="SUPFAM" id="SSF109998">
    <property type="entry name" value="Triger factor/SurA peptide-binding domain-like"/>
    <property type="match status" value="1"/>
</dbReference>
<dbReference type="AlphaFoldDB" id="A0A0G0XCW7"/>
<dbReference type="Gene3D" id="1.10.4030.10">
    <property type="entry name" value="Porin chaperone SurA, peptide-binding domain"/>
    <property type="match status" value="1"/>
</dbReference>
<keyword evidence="3" id="KW-1133">Transmembrane helix</keyword>
<name>A0A0G0XCW7_UNCKA</name>
<comment type="caution">
    <text evidence="4">The sequence shown here is derived from an EMBL/GenBank/DDBJ whole genome shotgun (WGS) entry which is preliminary data.</text>
</comment>
<feature type="compositionally biased region" description="Polar residues" evidence="2">
    <location>
        <begin position="1"/>
        <end position="11"/>
    </location>
</feature>
<dbReference type="InterPro" id="IPR027304">
    <property type="entry name" value="Trigger_fact/SurA_dom_sf"/>
</dbReference>